<organism evidence="4 5">
    <name type="scientific">Streptomyces alanosinicus</name>
    <dbReference type="NCBI Taxonomy" id="68171"/>
    <lineage>
        <taxon>Bacteria</taxon>
        <taxon>Bacillati</taxon>
        <taxon>Actinomycetota</taxon>
        <taxon>Actinomycetes</taxon>
        <taxon>Kitasatosporales</taxon>
        <taxon>Streptomycetaceae</taxon>
        <taxon>Streptomyces</taxon>
    </lineage>
</organism>
<evidence type="ECO:0000259" key="3">
    <source>
        <dbReference type="PROSITE" id="PS50222"/>
    </source>
</evidence>
<feature type="domain" description="EF-hand" evidence="3">
    <location>
        <begin position="134"/>
        <end position="169"/>
    </location>
</feature>
<comment type="caution">
    <text evidence="4">The sequence shown here is derived from an EMBL/GenBank/DDBJ whole genome shotgun (WGS) entry which is preliminary data.</text>
</comment>
<dbReference type="Pfam" id="PF00036">
    <property type="entry name" value="EF-hand_1"/>
    <property type="match status" value="1"/>
</dbReference>
<accession>A0A918YQ18</accession>
<dbReference type="PROSITE" id="PS00018">
    <property type="entry name" value="EF_HAND_1"/>
    <property type="match status" value="2"/>
</dbReference>
<dbReference type="RefSeq" id="WP_189956935.1">
    <property type="nucleotide sequence ID" value="NZ_BMVG01000020.1"/>
</dbReference>
<dbReference type="SUPFAM" id="SSF47473">
    <property type="entry name" value="EF-hand"/>
    <property type="match status" value="1"/>
</dbReference>
<evidence type="ECO:0000313" key="5">
    <source>
        <dbReference type="Proteomes" id="UP000655443"/>
    </source>
</evidence>
<dbReference type="Proteomes" id="UP000655443">
    <property type="component" value="Unassembled WGS sequence"/>
</dbReference>
<keyword evidence="2" id="KW-0677">Repeat</keyword>
<proteinExistence type="predicted"/>
<dbReference type="CDD" id="cd00051">
    <property type="entry name" value="EFh"/>
    <property type="match status" value="2"/>
</dbReference>
<dbReference type="EMBL" id="BMVG01000020">
    <property type="protein sequence ID" value="GHE09516.1"/>
    <property type="molecule type" value="Genomic_DNA"/>
</dbReference>
<feature type="domain" description="EF-hand" evidence="3">
    <location>
        <begin position="6"/>
        <end position="41"/>
    </location>
</feature>
<keyword evidence="5" id="KW-1185">Reference proteome</keyword>
<dbReference type="AlphaFoldDB" id="A0A918YQ18"/>
<name>A0A918YQ18_9ACTN</name>
<reference evidence="4" key="2">
    <citation type="submission" date="2020-09" db="EMBL/GenBank/DDBJ databases">
        <authorList>
            <person name="Sun Q."/>
            <person name="Ohkuma M."/>
        </authorList>
    </citation>
    <scope>NUCLEOTIDE SEQUENCE</scope>
    <source>
        <strain evidence="4">JCM 4714</strain>
    </source>
</reference>
<dbReference type="InterPro" id="IPR018247">
    <property type="entry name" value="EF_Hand_1_Ca_BS"/>
</dbReference>
<dbReference type="InterPro" id="IPR039647">
    <property type="entry name" value="EF_hand_pair_protein_CML-like"/>
</dbReference>
<keyword evidence="1" id="KW-0479">Metal-binding</keyword>
<evidence type="ECO:0000313" key="4">
    <source>
        <dbReference type="EMBL" id="GHE09516.1"/>
    </source>
</evidence>
<reference evidence="4" key="1">
    <citation type="journal article" date="2014" name="Int. J. Syst. Evol. Microbiol.">
        <title>Complete genome sequence of Corynebacterium casei LMG S-19264T (=DSM 44701T), isolated from a smear-ripened cheese.</title>
        <authorList>
            <consortium name="US DOE Joint Genome Institute (JGI-PGF)"/>
            <person name="Walter F."/>
            <person name="Albersmeier A."/>
            <person name="Kalinowski J."/>
            <person name="Ruckert C."/>
        </authorList>
    </citation>
    <scope>NUCLEOTIDE SEQUENCE</scope>
    <source>
        <strain evidence="4">JCM 4714</strain>
    </source>
</reference>
<dbReference type="PANTHER" id="PTHR10891">
    <property type="entry name" value="EF-HAND CALCIUM-BINDING DOMAIN CONTAINING PROTEIN"/>
    <property type="match status" value="1"/>
</dbReference>
<dbReference type="InterPro" id="IPR011992">
    <property type="entry name" value="EF-hand-dom_pair"/>
</dbReference>
<evidence type="ECO:0000256" key="1">
    <source>
        <dbReference type="ARBA" id="ARBA00022723"/>
    </source>
</evidence>
<dbReference type="SMART" id="SM00054">
    <property type="entry name" value="EFh"/>
    <property type="match status" value="3"/>
</dbReference>
<dbReference type="GO" id="GO:0005509">
    <property type="term" value="F:calcium ion binding"/>
    <property type="evidence" value="ECO:0007669"/>
    <property type="project" value="InterPro"/>
</dbReference>
<sequence>MALTDAQQERLDQRFKLYDTNGDGRIDRSDLHEEALRIVQAFGEPEGSLKAQQLLNAYPMMFDHLVRKGGHGAGASLTKEQFRAIAEQEILQHGQAGFASVLRPSIQAMVALCDTDGDGEVNPDEFDKWINAISPGIDAKAAFQAIDTDGNGQLTIDELVAAVGRYHAGETNAPLLGV</sequence>
<gene>
    <name evidence="4" type="ORF">GCM10010339_62050</name>
</gene>
<evidence type="ECO:0000256" key="2">
    <source>
        <dbReference type="ARBA" id="ARBA00022737"/>
    </source>
</evidence>
<dbReference type="InterPro" id="IPR002048">
    <property type="entry name" value="EF_hand_dom"/>
</dbReference>
<dbReference type="Pfam" id="PF13499">
    <property type="entry name" value="EF-hand_7"/>
    <property type="match status" value="1"/>
</dbReference>
<protein>
    <submittedName>
        <fullName evidence="4">Calcium-binding protein</fullName>
    </submittedName>
</protein>
<dbReference type="Gene3D" id="1.10.238.10">
    <property type="entry name" value="EF-hand"/>
    <property type="match status" value="1"/>
</dbReference>
<dbReference type="PROSITE" id="PS50222">
    <property type="entry name" value="EF_HAND_2"/>
    <property type="match status" value="2"/>
</dbReference>